<feature type="domain" description="Endonuclease/exonuclease/phosphatase" evidence="1">
    <location>
        <begin position="5"/>
        <end position="224"/>
    </location>
</feature>
<evidence type="ECO:0000259" key="1">
    <source>
        <dbReference type="Pfam" id="PF03372"/>
    </source>
</evidence>
<dbReference type="EMBL" id="JAUIZM010000009">
    <property type="protein sequence ID" value="KAK1364999.1"/>
    <property type="molecule type" value="Genomic_DNA"/>
</dbReference>
<protein>
    <submittedName>
        <fullName evidence="3">Endo/exonuclease/phosphatase domain-containing protein</fullName>
    </submittedName>
</protein>
<evidence type="ECO:0000313" key="4">
    <source>
        <dbReference type="Proteomes" id="UP001237642"/>
    </source>
</evidence>
<dbReference type="Gene3D" id="3.60.10.10">
    <property type="entry name" value="Endonuclease/exonuclease/phosphatase"/>
    <property type="match status" value="1"/>
</dbReference>
<dbReference type="InterPro" id="IPR036691">
    <property type="entry name" value="Endo/exonu/phosph_ase_sf"/>
</dbReference>
<dbReference type="AlphaFoldDB" id="A0AAD8HD71"/>
<evidence type="ECO:0000313" key="2">
    <source>
        <dbReference type="EMBL" id="KAK1364999.1"/>
    </source>
</evidence>
<evidence type="ECO:0000313" key="3">
    <source>
        <dbReference type="EMBL" id="KAK1365004.1"/>
    </source>
</evidence>
<reference evidence="3" key="1">
    <citation type="submission" date="2023-02" db="EMBL/GenBank/DDBJ databases">
        <title>Genome of toxic invasive species Heracleum sosnowskyi carries increased number of genes despite the absence of recent whole-genome duplications.</title>
        <authorList>
            <person name="Schelkunov M."/>
            <person name="Shtratnikova V."/>
            <person name="Makarenko M."/>
            <person name="Klepikova A."/>
            <person name="Omelchenko D."/>
            <person name="Novikova G."/>
            <person name="Obukhova E."/>
            <person name="Bogdanov V."/>
            <person name="Penin A."/>
            <person name="Logacheva M."/>
        </authorList>
    </citation>
    <scope>NUCLEOTIDE SEQUENCE</scope>
    <source>
        <strain evidence="3">Hsosn_3</strain>
        <tissue evidence="3">Leaf</tissue>
    </source>
</reference>
<dbReference type="Proteomes" id="UP001237642">
    <property type="component" value="Unassembled WGS sequence"/>
</dbReference>
<dbReference type="InterPro" id="IPR005135">
    <property type="entry name" value="Endo/exonuclease/phosphatase"/>
</dbReference>
<gene>
    <name evidence="2" type="ORF">POM88_040560</name>
    <name evidence="3" type="ORF">POM88_040565</name>
</gene>
<organism evidence="3 4">
    <name type="scientific">Heracleum sosnowskyi</name>
    <dbReference type="NCBI Taxonomy" id="360622"/>
    <lineage>
        <taxon>Eukaryota</taxon>
        <taxon>Viridiplantae</taxon>
        <taxon>Streptophyta</taxon>
        <taxon>Embryophyta</taxon>
        <taxon>Tracheophyta</taxon>
        <taxon>Spermatophyta</taxon>
        <taxon>Magnoliopsida</taxon>
        <taxon>eudicotyledons</taxon>
        <taxon>Gunneridae</taxon>
        <taxon>Pentapetalae</taxon>
        <taxon>asterids</taxon>
        <taxon>campanulids</taxon>
        <taxon>Apiales</taxon>
        <taxon>Apiaceae</taxon>
        <taxon>Apioideae</taxon>
        <taxon>apioid superclade</taxon>
        <taxon>Tordylieae</taxon>
        <taxon>Tordyliinae</taxon>
        <taxon>Heracleum</taxon>
    </lineage>
</organism>
<dbReference type="Pfam" id="PF03372">
    <property type="entry name" value="Exo_endo_phos"/>
    <property type="match status" value="1"/>
</dbReference>
<sequence>MNALAWNCQGLGNPGKFRFLKHLTLTEKPSFVFLSETISSYSKMEELCSKLGFEGFIAVEPRGKSGGIAMFWKNADNVNLLSLSQSHIDIVIKSFDKGEWRLTGIYGEPDRAQRHKTWDLLRNLSRDANLPWCLMGDFNNVTSQADKKGGSTYPNHLIEGFNSYLQDVELQDMDIIGHQFTWERGRNTSQWIEIRLDRVLVNAHWRSLFQMSKVYNIEGTPSDHSPLLMIPEQQIGDKIDLMNLLSSFIDNVDHHLSV</sequence>
<keyword evidence="4" id="KW-1185">Reference proteome</keyword>
<dbReference type="PANTHER" id="PTHR35218:SF9">
    <property type="entry name" value="ENDONUCLEASE_EXONUCLEASE_PHOSPHATASE DOMAIN-CONTAINING PROTEIN"/>
    <property type="match status" value="1"/>
</dbReference>
<comment type="caution">
    <text evidence="3">The sequence shown here is derived from an EMBL/GenBank/DDBJ whole genome shotgun (WGS) entry which is preliminary data.</text>
</comment>
<dbReference type="EMBL" id="JAUIZM010000009">
    <property type="protein sequence ID" value="KAK1365004.1"/>
    <property type="molecule type" value="Genomic_DNA"/>
</dbReference>
<reference evidence="3" key="2">
    <citation type="submission" date="2023-05" db="EMBL/GenBank/DDBJ databases">
        <authorList>
            <person name="Schelkunov M.I."/>
        </authorList>
    </citation>
    <scope>NUCLEOTIDE SEQUENCE</scope>
    <source>
        <strain evidence="3">Hsosn_3</strain>
        <tissue evidence="3">Leaf</tissue>
    </source>
</reference>
<proteinExistence type="predicted"/>
<accession>A0AAD8HD71</accession>
<dbReference type="PANTHER" id="PTHR35218">
    <property type="entry name" value="RNASE H DOMAIN-CONTAINING PROTEIN"/>
    <property type="match status" value="1"/>
</dbReference>
<dbReference type="SUPFAM" id="SSF56219">
    <property type="entry name" value="DNase I-like"/>
    <property type="match status" value="1"/>
</dbReference>
<name>A0AAD8HD71_9APIA</name>
<dbReference type="GO" id="GO:0003824">
    <property type="term" value="F:catalytic activity"/>
    <property type="evidence" value="ECO:0007669"/>
    <property type="project" value="InterPro"/>
</dbReference>